<dbReference type="PROSITE" id="PS00517">
    <property type="entry name" value="RNASE_3_1"/>
    <property type="match status" value="1"/>
</dbReference>
<dbReference type="PROSITE" id="PS50142">
    <property type="entry name" value="RNASE_3_2"/>
    <property type="match status" value="2"/>
</dbReference>
<dbReference type="EMBL" id="VJMJ01000266">
    <property type="protein sequence ID" value="KAF0724652.1"/>
    <property type="molecule type" value="Genomic_DNA"/>
</dbReference>
<dbReference type="GO" id="GO:0006396">
    <property type="term" value="P:RNA processing"/>
    <property type="evidence" value="ECO:0007669"/>
    <property type="project" value="InterPro"/>
</dbReference>
<keyword evidence="2" id="KW-0547">Nucleotide-binding</keyword>
<evidence type="ECO:0000256" key="1">
    <source>
        <dbReference type="ARBA" id="ARBA00022737"/>
    </source>
</evidence>
<comment type="caution">
    <text evidence="11">The sequence shown here is derived from an EMBL/GenBank/DDBJ whole genome shotgun (WGS) entry which is preliminary data.</text>
</comment>
<keyword evidence="1" id="KW-0677">Repeat</keyword>
<dbReference type="SUPFAM" id="SSF69065">
    <property type="entry name" value="RNase III domain-like"/>
    <property type="match status" value="2"/>
</dbReference>
<dbReference type="Pfam" id="PF00270">
    <property type="entry name" value="DEAD"/>
    <property type="match status" value="1"/>
</dbReference>
<dbReference type="GO" id="GO:0004525">
    <property type="term" value="F:ribonuclease III activity"/>
    <property type="evidence" value="ECO:0007669"/>
    <property type="project" value="InterPro"/>
</dbReference>
<dbReference type="InterPro" id="IPR000999">
    <property type="entry name" value="RNase_III_dom"/>
</dbReference>
<reference evidence="11 12" key="1">
    <citation type="submission" date="2019-07" db="EMBL/GenBank/DDBJ databases">
        <title>Genomics analysis of Aphanomyces spp. identifies a new class of oomycete effector associated with host adaptation.</title>
        <authorList>
            <person name="Gaulin E."/>
        </authorList>
    </citation>
    <scope>NUCLEOTIDE SEQUENCE [LARGE SCALE GENOMIC DNA]</scope>
    <source>
        <strain evidence="11 12">ATCC 201684</strain>
    </source>
</reference>
<dbReference type="GO" id="GO:0003723">
    <property type="term" value="F:RNA binding"/>
    <property type="evidence" value="ECO:0007669"/>
    <property type="project" value="UniProtKB-UniRule"/>
</dbReference>
<dbReference type="InterPro" id="IPR027417">
    <property type="entry name" value="P-loop_NTPase"/>
</dbReference>
<dbReference type="PANTHER" id="PTHR14950:SF37">
    <property type="entry name" value="ENDORIBONUCLEASE DICER"/>
    <property type="match status" value="1"/>
</dbReference>
<feature type="domain" description="RNase III" evidence="8">
    <location>
        <begin position="1203"/>
        <end position="1361"/>
    </location>
</feature>
<dbReference type="Gene3D" id="3.40.50.300">
    <property type="entry name" value="P-loop containing nucleotide triphosphate hydrolases"/>
    <property type="match status" value="2"/>
</dbReference>
<dbReference type="VEuPathDB" id="FungiDB:AeMF1_009715"/>
<dbReference type="GO" id="GO:0005524">
    <property type="term" value="F:ATP binding"/>
    <property type="evidence" value="ECO:0007669"/>
    <property type="project" value="UniProtKB-KW"/>
</dbReference>
<proteinExistence type="predicted"/>
<feature type="compositionally biased region" description="Basic residues" evidence="7">
    <location>
        <begin position="533"/>
        <end position="542"/>
    </location>
</feature>
<evidence type="ECO:0000256" key="5">
    <source>
        <dbReference type="ARBA" id="ARBA00022840"/>
    </source>
</evidence>
<dbReference type="InterPro" id="IPR038248">
    <property type="entry name" value="Dicer_dimer_sf"/>
</dbReference>
<protein>
    <submittedName>
        <fullName evidence="11">Uncharacterized protein</fullName>
    </submittedName>
</protein>
<evidence type="ECO:0000256" key="6">
    <source>
        <dbReference type="PROSITE-ProRule" id="PRU00657"/>
    </source>
</evidence>
<evidence type="ECO:0000259" key="10">
    <source>
        <dbReference type="PROSITE" id="PS51327"/>
    </source>
</evidence>
<evidence type="ECO:0000259" key="8">
    <source>
        <dbReference type="PROSITE" id="PS50142"/>
    </source>
</evidence>
<keyword evidence="4" id="KW-0347">Helicase</keyword>
<dbReference type="Pfam" id="PF03368">
    <property type="entry name" value="Dicer_dimer"/>
    <property type="match status" value="1"/>
</dbReference>
<dbReference type="GO" id="GO:0004386">
    <property type="term" value="F:helicase activity"/>
    <property type="evidence" value="ECO:0007669"/>
    <property type="project" value="UniProtKB-KW"/>
</dbReference>
<keyword evidence="5" id="KW-0067">ATP-binding</keyword>
<feature type="domain" description="RNase III" evidence="8">
    <location>
        <begin position="1018"/>
        <end position="1139"/>
    </location>
</feature>
<feature type="region of interest" description="Disordered" evidence="7">
    <location>
        <begin position="526"/>
        <end position="545"/>
    </location>
</feature>
<keyword evidence="3" id="KW-0378">Hydrolase</keyword>
<keyword evidence="6" id="KW-0694">RNA-binding</keyword>
<evidence type="ECO:0000256" key="3">
    <source>
        <dbReference type="ARBA" id="ARBA00022801"/>
    </source>
</evidence>
<dbReference type="SUPFAM" id="SSF52540">
    <property type="entry name" value="P-loop containing nucleoside triphosphate hydrolases"/>
    <property type="match status" value="2"/>
</dbReference>
<dbReference type="PROSITE" id="PS51192">
    <property type="entry name" value="HELICASE_ATP_BIND_1"/>
    <property type="match status" value="1"/>
</dbReference>
<name>A0A6G0WB84_9STRA</name>
<dbReference type="InterPro" id="IPR011545">
    <property type="entry name" value="DEAD/DEAH_box_helicase_dom"/>
</dbReference>
<dbReference type="SMART" id="SM00535">
    <property type="entry name" value="RIBOc"/>
    <property type="match status" value="2"/>
</dbReference>
<dbReference type="Gene3D" id="3.30.160.380">
    <property type="entry name" value="Dicer dimerisation domain"/>
    <property type="match status" value="1"/>
</dbReference>
<gene>
    <name evidence="11" type="ORF">Ae201684_016718</name>
</gene>
<dbReference type="PROSITE" id="PS51327">
    <property type="entry name" value="DICER_DSRBF"/>
    <property type="match status" value="1"/>
</dbReference>
<organism evidence="11 12">
    <name type="scientific">Aphanomyces euteiches</name>
    <dbReference type="NCBI Taxonomy" id="100861"/>
    <lineage>
        <taxon>Eukaryota</taxon>
        <taxon>Sar</taxon>
        <taxon>Stramenopiles</taxon>
        <taxon>Oomycota</taxon>
        <taxon>Saprolegniomycetes</taxon>
        <taxon>Saprolegniales</taxon>
        <taxon>Verrucalvaceae</taxon>
        <taxon>Aphanomyces</taxon>
    </lineage>
</organism>
<dbReference type="InterPro" id="IPR005034">
    <property type="entry name" value="Dicer_dimerisation"/>
</dbReference>
<feature type="domain" description="Dicer dsRNA-binding fold" evidence="10">
    <location>
        <begin position="562"/>
        <end position="685"/>
    </location>
</feature>
<evidence type="ECO:0000256" key="4">
    <source>
        <dbReference type="ARBA" id="ARBA00022806"/>
    </source>
</evidence>
<dbReference type="InterPro" id="IPR014001">
    <property type="entry name" value="Helicase_ATP-bd"/>
</dbReference>
<keyword evidence="12" id="KW-1185">Reference proteome</keyword>
<evidence type="ECO:0000313" key="11">
    <source>
        <dbReference type="EMBL" id="KAF0724652.1"/>
    </source>
</evidence>
<dbReference type="Pfam" id="PF00636">
    <property type="entry name" value="Ribonuclease_3"/>
    <property type="match status" value="2"/>
</dbReference>
<dbReference type="InterPro" id="IPR036389">
    <property type="entry name" value="RNase_III_sf"/>
</dbReference>
<dbReference type="Proteomes" id="UP000481153">
    <property type="component" value="Unassembled WGS sequence"/>
</dbReference>
<dbReference type="PANTHER" id="PTHR14950">
    <property type="entry name" value="DICER-RELATED"/>
    <property type="match status" value="1"/>
</dbReference>
<dbReference type="Gene3D" id="1.10.1520.10">
    <property type="entry name" value="Ribonuclease III domain"/>
    <property type="match status" value="2"/>
</dbReference>
<feature type="domain" description="Helicase ATP-binding" evidence="9">
    <location>
        <begin position="10"/>
        <end position="155"/>
    </location>
</feature>
<sequence>MSLGEHQKEILALARQQNVLVCGKSGIGKTFASAFFIREVLMNEPQRKVLVLVAGSERTNQVYQMLNRLCSEHVAGALNDTEHRWRDPAYSKDECTKSRILCVSPAIASNLFHLGHISFETLALIVLEDTEEIYATAATFAERLSAKYSKLTTSARPKLLAMVSKPLSQLHLPTTFNPLYQLLTAFSIIQPTFRKRSSIAPILVEAFQYETVNYSDAVGHPVDFLHGANGIHCNIEAVFQSLLNLGNPHSQYDVLTIESRRTRFVTTAEAILEQLGLWCFLKFIELELCNVLNEALKMPIHDGMNFENLLGSPKQIDASSPRGDNRVEQHADVQQARSCLEWIIGEQGRHGLGAAHSRLKKVADLFGSYMDHLSHGQGRAWVFLQRRAHTRVVAEYLTACFPNFPPCCSLHGNGQASVARGDGSDQRASYVETLFNEGKTPLIVSTAICTEDEQLALCDLVISMDEVVDPHKLLDFRQRADPNHGVFKYIIPDTPSEYEKYKVLFQKMATLLHMDQDQGSIETLDQTLEPQKNRRNGHHSSGRSKYELYHADVKAKMTLENSIQILTAFCHTLPGIKIYDNRPLYMIKRHLVGGAEARKRMRFRPMQALTRGPSDDDGGDHRRFVYSASLKLPSMLRMKSNINTPRVSSDKLAKCIAAFKAVEELLKRGFVDRSFKSKLIVNRDAIPQNSVDEDMEISTQNSYDIPPITADGLNLPTIKSKLSQEQCSMHLYRLEGMRYGILCTEPLFRRQAHSSWRFELATSDIMEPAVRTVKMCPRSQTIDLEKTDLILALRFHVLLMRLICQGPEAAMKTSADVTNEFASKNDKGYIVVPILPKLLDIDWEWLRDIVENNLLRPAWPMDNLGHHNEWIYVSNKRRNIAYVVKEITKTKVGDIAQRVVSNEQYWNVTIRRAKSAPGVPILGRWYTKDALLDASPDQPLVYGIELPSVVPLIRFVHERKTQLDYGHLKERLLIPDQTSVLALTKSHYFQALSLLPLLFEFERKCQLSNMMYTIGCNIHVKHLQESTTKPAYERLETLGDCFLKLESTWWLYQNRSDVKAEGTLSMMRGDMIRNDRLCKLSLSKKLHHSMVYPADFEQQPFRSWTPSCVGRAPEPVMAHMKWIADVLESTCGAYIQGSGEFAGRTFLEWTGCSVCEAPQIYNRKYFPECIPQPLPELANPETPRDLATWDLTHLGYDDVPERMYLLQTCLKYNFRDKRLLLEAITHPSVAQWLIHADKTTTNVVWKGDYERLEYLGDALIEYLVVTYAYIQYPTWQPGALSDWKGATVCNDSLGKAALIRFHIDQIMLTGSMRMDPLLTDKLVEIKRLHAEGCTELPQVSMPKIFADGFEALCAAVFLDSGCDLHVIRDVFLGPLLEVIGHDAVAVVTRRNAPKPVNLGVAVDDADIPTTNDAIDEVDTQEAPRANKKRRKESVEVIEIDDD</sequence>
<feature type="region of interest" description="Disordered" evidence="7">
    <location>
        <begin position="1412"/>
        <end position="1442"/>
    </location>
</feature>
<evidence type="ECO:0000313" key="12">
    <source>
        <dbReference type="Proteomes" id="UP000481153"/>
    </source>
</evidence>
<evidence type="ECO:0000256" key="7">
    <source>
        <dbReference type="SAM" id="MobiDB-lite"/>
    </source>
</evidence>
<accession>A0A6G0WB84</accession>
<evidence type="ECO:0000256" key="2">
    <source>
        <dbReference type="ARBA" id="ARBA00022741"/>
    </source>
</evidence>
<dbReference type="CDD" id="cd00593">
    <property type="entry name" value="RIBOc"/>
    <property type="match status" value="2"/>
</dbReference>
<evidence type="ECO:0000259" key="9">
    <source>
        <dbReference type="PROSITE" id="PS51192"/>
    </source>
</evidence>